<gene>
    <name evidence="4" type="ORF">IAC10_04395</name>
</gene>
<dbReference type="GO" id="GO:0003677">
    <property type="term" value="F:DNA binding"/>
    <property type="evidence" value="ECO:0007669"/>
    <property type="project" value="InterPro"/>
</dbReference>
<evidence type="ECO:0000313" key="5">
    <source>
        <dbReference type="Proteomes" id="UP000823928"/>
    </source>
</evidence>
<dbReference type="Proteomes" id="UP000823928">
    <property type="component" value="Unassembled WGS sequence"/>
</dbReference>
<dbReference type="InterPro" id="IPR038109">
    <property type="entry name" value="DNA_bind_recomb_sf"/>
</dbReference>
<feature type="domain" description="Resolvase/invertase-type recombinase catalytic" evidence="2">
    <location>
        <begin position="2"/>
        <end position="146"/>
    </location>
</feature>
<dbReference type="GO" id="GO:0000150">
    <property type="term" value="F:DNA strand exchange activity"/>
    <property type="evidence" value="ECO:0007669"/>
    <property type="project" value="InterPro"/>
</dbReference>
<keyword evidence="1" id="KW-0175">Coiled coil</keyword>
<feature type="domain" description="Recombinase" evidence="3">
    <location>
        <begin position="154"/>
        <end position="270"/>
    </location>
</feature>
<proteinExistence type="predicted"/>
<dbReference type="SMART" id="SM00857">
    <property type="entry name" value="Resolvase"/>
    <property type="match status" value="1"/>
</dbReference>
<dbReference type="CDD" id="cd00338">
    <property type="entry name" value="Ser_Recombinase"/>
    <property type="match status" value="1"/>
</dbReference>
<dbReference type="Pfam" id="PF07508">
    <property type="entry name" value="Recombinase"/>
    <property type="match status" value="1"/>
</dbReference>
<dbReference type="Gene3D" id="3.40.50.1390">
    <property type="entry name" value="Resolvase, N-terminal catalytic domain"/>
    <property type="match status" value="1"/>
</dbReference>
<reference evidence="4" key="2">
    <citation type="journal article" date="2021" name="PeerJ">
        <title>Extensive microbial diversity within the chicken gut microbiome revealed by metagenomics and culture.</title>
        <authorList>
            <person name="Gilroy R."/>
            <person name="Ravi A."/>
            <person name="Getino M."/>
            <person name="Pursley I."/>
            <person name="Horton D.L."/>
            <person name="Alikhan N.F."/>
            <person name="Baker D."/>
            <person name="Gharbi K."/>
            <person name="Hall N."/>
            <person name="Watson M."/>
            <person name="Adriaenssens E.M."/>
            <person name="Foster-Nyarko E."/>
            <person name="Jarju S."/>
            <person name="Secka A."/>
            <person name="Antonio M."/>
            <person name="Oren A."/>
            <person name="Chaudhuri R.R."/>
            <person name="La Ragione R."/>
            <person name="Hildebrand F."/>
            <person name="Pallen M.J."/>
        </authorList>
    </citation>
    <scope>NUCLEOTIDE SEQUENCE</scope>
    <source>
        <strain evidence="4">6276</strain>
    </source>
</reference>
<comment type="caution">
    <text evidence="4">The sequence shown here is derived from an EMBL/GenBank/DDBJ whole genome shotgun (WGS) entry which is preliminary data.</text>
</comment>
<dbReference type="PANTHER" id="PTHR30461">
    <property type="entry name" value="DNA-INVERTASE FROM LAMBDOID PROPHAGE"/>
    <property type="match status" value="1"/>
</dbReference>
<accession>A0A9D1JMU4</accession>
<evidence type="ECO:0000259" key="2">
    <source>
        <dbReference type="PROSITE" id="PS51736"/>
    </source>
</evidence>
<dbReference type="EMBL" id="DVIU01000091">
    <property type="protein sequence ID" value="HIS35854.1"/>
    <property type="molecule type" value="Genomic_DNA"/>
</dbReference>
<evidence type="ECO:0000259" key="3">
    <source>
        <dbReference type="PROSITE" id="PS51737"/>
    </source>
</evidence>
<evidence type="ECO:0000313" key="4">
    <source>
        <dbReference type="EMBL" id="HIS35854.1"/>
    </source>
</evidence>
<dbReference type="InterPro" id="IPR025827">
    <property type="entry name" value="Zn_ribbon_recom_dom"/>
</dbReference>
<dbReference type="PROSITE" id="PS51737">
    <property type="entry name" value="RECOMBINASE_DNA_BIND"/>
    <property type="match status" value="1"/>
</dbReference>
<sequence>MKAVIYARYSSDNQREESIEGQLRDCMQYAEYNDIQVVGSYIDRALSAKTDNRPNFQKMIKDSAKRIFDVIIVWKLDRFARNRFDSAYYKNVLKKNGVRVVSAKESISEGAEGIILESVLEGYAEYYSVELAEKVTRGMTDNALKAMSNGGITPLGYYLDDEQHLQIDESKAPFVREIFQRFADGEMIKAIIADMNARGVGMTVRMKKKPGKKPYTKPLGYNNVRRMLSNRKYIGEYRFKDIVIEGAIPAIIDTDLFEKVQKRIEVNTRAPAIHKAEDEYLLTTHLFCGKCKAMMLGDSGTGKKGTVYHYYKCANAKKTHTCDKKAINKDLIENAVIKAVVAKIMDDDLMEQLSYKLYDLQMQSSTILPALQQQLADVESGIDNMLNAIQQGIVLDSTKKRLSDLENRKKELEIEIAQEQIKRPILTREQIHFGLTKFRKLDLSTQKGKQTLIDGFVNAIYLFDDYAIITCNYKDGEEKITFEDIESSELGEFIKNKSEQGCSDLLADGDPAGNRTRD</sequence>
<reference evidence="4" key="1">
    <citation type="submission" date="2020-10" db="EMBL/GenBank/DDBJ databases">
        <authorList>
            <person name="Gilroy R."/>
        </authorList>
    </citation>
    <scope>NUCLEOTIDE SEQUENCE</scope>
    <source>
        <strain evidence="4">6276</strain>
    </source>
</reference>
<dbReference type="Gene3D" id="3.90.1750.20">
    <property type="entry name" value="Putative Large Serine Recombinase, Chain B, Domain 2"/>
    <property type="match status" value="1"/>
</dbReference>
<dbReference type="InterPro" id="IPR011109">
    <property type="entry name" value="DNA_bind_recombinase_dom"/>
</dbReference>
<dbReference type="PROSITE" id="PS51736">
    <property type="entry name" value="RECOMBINASES_3"/>
    <property type="match status" value="1"/>
</dbReference>
<dbReference type="SUPFAM" id="SSF53041">
    <property type="entry name" value="Resolvase-like"/>
    <property type="match status" value="1"/>
</dbReference>
<name>A0A9D1JMU4_9BACT</name>
<dbReference type="AlphaFoldDB" id="A0A9D1JMU4"/>
<protein>
    <submittedName>
        <fullName evidence="4">Recombinase family protein</fullName>
    </submittedName>
</protein>
<organism evidence="4 5">
    <name type="scientific">Candidatus Scatousia excrementigallinarum</name>
    <dbReference type="NCBI Taxonomy" id="2840935"/>
    <lineage>
        <taxon>Bacteria</taxon>
        <taxon>Candidatus Scatousia</taxon>
    </lineage>
</organism>
<dbReference type="InterPro" id="IPR050639">
    <property type="entry name" value="SSR_resolvase"/>
</dbReference>
<dbReference type="InterPro" id="IPR036162">
    <property type="entry name" value="Resolvase-like_N_sf"/>
</dbReference>
<dbReference type="PANTHER" id="PTHR30461:SF23">
    <property type="entry name" value="DNA RECOMBINASE-RELATED"/>
    <property type="match status" value="1"/>
</dbReference>
<dbReference type="InterPro" id="IPR006119">
    <property type="entry name" value="Resolv_N"/>
</dbReference>
<feature type="coiled-coil region" evidence="1">
    <location>
        <begin position="395"/>
        <end position="429"/>
    </location>
</feature>
<evidence type="ECO:0000256" key="1">
    <source>
        <dbReference type="SAM" id="Coils"/>
    </source>
</evidence>
<dbReference type="Pfam" id="PF00239">
    <property type="entry name" value="Resolvase"/>
    <property type="match status" value="1"/>
</dbReference>
<dbReference type="Pfam" id="PF13408">
    <property type="entry name" value="Zn_ribbon_recom"/>
    <property type="match status" value="1"/>
</dbReference>